<dbReference type="PANTHER" id="PTHR43434:SF1">
    <property type="entry name" value="PHOSPHOGLYCOLATE PHOSPHATASE"/>
    <property type="match status" value="1"/>
</dbReference>
<protein>
    <submittedName>
        <fullName evidence="1">HAD hydrolase, family IA</fullName>
    </submittedName>
</protein>
<dbReference type="InterPro" id="IPR006439">
    <property type="entry name" value="HAD-SF_hydro_IA"/>
</dbReference>
<comment type="caution">
    <text evidence="1">The sequence shown here is derived from an EMBL/GenBank/DDBJ whole genome shotgun (WGS) entry which is preliminary data.</text>
</comment>
<dbReference type="eggNOG" id="COG0637">
    <property type="taxonomic scope" value="Bacteria"/>
</dbReference>
<evidence type="ECO:0000313" key="2">
    <source>
        <dbReference type="Proteomes" id="UP000012589"/>
    </source>
</evidence>
<dbReference type="InterPro" id="IPR036412">
    <property type="entry name" value="HAD-like_sf"/>
</dbReference>
<gene>
    <name evidence="1" type="ORF">C823_03820</name>
</gene>
<keyword evidence="1" id="KW-0378">Hydrolase</keyword>
<dbReference type="Pfam" id="PF13419">
    <property type="entry name" value="HAD_2"/>
    <property type="match status" value="1"/>
</dbReference>
<dbReference type="NCBIfam" id="TIGR01509">
    <property type="entry name" value="HAD-SF-IA-v3"/>
    <property type="match status" value="1"/>
</dbReference>
<dbReference type="Gene3D" id="1.10.150.240">
    <property type="entry name" value="Putative phosphatase, domain 2"/>
    <property type="match status" value="1"/>
</dbReference>
<dbReference type="STRING" id="1235802.C823_03820"/>
<dbReference type="HOGENOM" id="CLU_045011_13_1_9"/>
<dbReference type="NCBIfam" id="TIGR01549">
    <property type="entry name" value="HAD-SF-IA-v1"/>
    <property type="match status" value="1"/>
</dbReference>
<dbReference type="SFLD" id="SFLDS00003">
    <property type="entry name" value="Haloacid_Dehalogenase"/>
    <property type="match status" value="1"/>
</dbReference>
<dbReference type="InterPro" id="IPR050155">
    <property type="entry name" value="HAD-like_hydrolase_sf"/>
</dbReference>
<keyword evidence="2" id="KW-1185">Reference proteome</keyword>
<dbReference type="PANTHER" id="PTHR43434">
    <property type="entry name" value="PHOSPHOGLYCOLATE PHOSPHATASE"/>
    <property type="match status" value="1"/>
</dbReference>
<dbReference type="OrthoDB" id="9797743at2"/>
<proteinExistence type="predicted"/>
<reference evidence="1 2" key="1">
    <citation type="journal article" date="2014" name="Genome Announc.">
        <title>Draft genome sequences of the altered schaedler flora, a defined bacterial community from gnotobiotic mice.</title>
        <authorList>
            <person name="Wannemuehler M.J."/>
            <person name="Overstreet A.M."/>
            <person name="Ward D.V."/>
            <person name="Phillips G.J."/>
        </authorList>
    </citation>
    <scope>NUCLEOTIDE SEQUENCE [LARGE SCALE GENOMIC DNA]</scope>
    <source>
        <strain evidence="1 2">ASF492</strain>
    </source>
</reference>
<dbReference type="GO" id="GO:0008967">
    <property type="term" value="F:phosphoglycolate phosphatase activity"/>
    <property type="evidence" value="ECO:0007669"/>
    <property type="project" value="TreeGrafter"/>
</dbReference>
<dbReference type="InterPro" id="IPR023198">
    <property type="entry name" value="PGP-like_dom2"/>
</dbReference>
<dbReference type="SUPFAM" id="SSF56784">
    <property type="entry name" value="HAD-like"/>
    <property type="match status" value="1"/>
</dbReference>
<evidence type="ECO:0000313" key="1">
    <source>
        <dbReference type="EMBL" id="EMZ22775.1"/>
    </source>
</evidence>
<dbReference type="Proteomes" id="UP000012589">
    <property type="component" value="Unassembled WGS sequence"/>
</dbReference>
<organism evidence="1 2">
    <name type="scientific">Eubacterium plexicaudatum ASF492</name>
    <dbReference type="NCBI Taxonomy" id="1235802"/>
    <lineage>
        <taxon>Bacteria</taxon>
        <taxon>Bacillati</taxon>
        <taxon>Bacillota</taxon>
        <taxon>Clostridia</taxon>
        <taxon>Eubacteriales</taxon>
        <taxon>Eubacteriaceae</taxon>
        <taxon>Eubacterium</taxon>
    </lineage>
</organism>
<name>N2A9I1_9FIRM</name>
<dbReference type="CDD" id="cd07505">
    <property type="entry name" value="HAD_BPGM-like"/>
    <property type="match status" value="1"/>
</dbReference>
<dbReference type="Gene3D" id="3.40.50.1000">
    <property type="entry name" value="HAD superfamily/HAD-like"/>
    <property type="match status" value="1"/>
</dbReference>
<dbReference type="SFLD" id="SFLDG01129">
    <property type="entry name" value="C1.5:_HAD__Beta-PGM__Phosphata"/>
    <property type="match status" value="1"/>
</dbReference>
<dbReference type="AlphaFoldDB" id="N2A9I1"/>
<dbReference type="EMBL" id="AQFT01000117">
    <property type="protein sequence ID" value="EMZ22775.1"/>
    <property type="molecule type" value="Genomic_DNA"/>
</dbReference>
<dbReference type="InterPro" id="IPR041492">
    <property type="entry name" value="HAD_2"/>
</dbReference>
<dbReference type="PATRIC" id="fig|1235802.3.peg.4035"/>
<sequence length="223" mass="25069">MGKFYERFLEKETVTGMIFDVDGTILDSMPVWAHSGERYLETLGIHAPATLGRTLFSLTMQQGARYIKETYELTQSAEEIRAGIIQTVVDAYRQETGFKPSAQEFLRELHQAGIPMIIVTSNDRPLVEAAFERLKIRSYFADILTCGEFGSGKDHPEIFYAAAEKIHSETAGTWVVEDGLYAIRTAKEAGFRTIGIADASSREDETQIEKLADYFLTDYAQDI</sequence>
<dbReference type="InterPro" id="IPR023214">
    <property type="entry name" value="HAD_sf"/>
</dbReference>
<accession>N2A9I1</accession>
<dbReference type="GO" id="GO:0006281">
    <property type="term" value="P:DNA repair"/>
    <property type="evidence" value="ECO:0007669"/>
    <property type="project" value="TreeGrafter"/>
</dbReference>